<reference evidence="3 4" key="1">
    <citation type="submission" date="2023-03" db="EMBL/GenBank/DDBJ databases">
        <title>Genome insight into feeding habits of ladybird beetles.</title>
        <authorList>
            <person name="Li H.-S."/>
            <person name="Huang Y.-H."/>
            <person name="Pang H."/>
        </authorList>
    </citation>
    <scope>NUCLEOTIDE SEQUENCE [LARGE SCALE GENOMIC DNA]</scope>
    <source>
        <strain evidence="3">SYSU_2023b</strain>
        <tissue evidence="3">Whole body</tissue>
    </source>
</reference>
<proteinExistence type="predicted"/>
<evidence type="ECO:0000313" key="4">
    <source>
        <dbReference type="Proteomes" id="UP001431783"/>
    </source>
</evidence>
<keyword evidence="4" id="KW-1185">Reference proteome</keyword>
<evidence type="ECO:0000256" key="1">
    <source>
        <dbReference type="SAM" id="MobiDB-lite"/>
    </source>
</evidence>
<comment type="caution">
    <text evidence="3">The sequence shown here is derived from an EMBL/GenBank/DDBJ whole genome shotgun (WGS) entry which is preliminary data.</text>
</comment>
<organism evidence="3 4">
    <name type="scientific">Henosepilachna vigintioctopunctata</name>
    <dbReference type="NCBI Taxonomy" id="420089"/>
    <lineage>
        <taxon>Eukaryota</taxon>
        <taxon>Metazoa</taxon>
        <taxon>Ecdysozoa</taxon>
        <taxon>Arthropoda</taxon>
        <taxon>Hexapoda</taxon>
        <taxon>Insecta</taxon>
        <taxon>Pterygota</taxon>
        <taxon>Neoptera</taxon>
        <taxon>Endopterygota</taxon>
        <taxon>Coleoptera</taxon>
        <taxon>Polyphaga</taxon>
        <taxon>Cucujiformia</taxon>
        <taxon>Coccinelloidea</taxon>
        <taxon>Coccinellidae</taxon>
        <taxon>Epilachninae</taxon>
        <taxon>Epilachnini</taxon>
        <taxon>Henosepilachna</taxon>
    </lineage>
</organism>
<dbReference type="EMBL" id="JARQZJ010000067">
    <property type="protein sequence ID" value="KAK9881055.1"/>
    <property type="molecule type" value="Genomic_DNA"/>
</dbReference>
<feature type="signal peptide" evidence="2">
    <location>
        <begin position="1"/>
        <end position="16"/>
    </location>
</feature>
<feature type="region of interest" description="Disordered" evidence="1">
    <location>
        <begin position="32"/>
        <end position="52"/>
    </location>
</feature>
<protein>
    <submittedName>
        <fullName evidence="3">Uncharacterized protein</fullName>
    </submittedName>
</protein>
<sequence>MKFLIVFSVCLVAVYSRQIVIRRVVEDDSGSADPIVIREQQPSSGNSGSGGNIVSDLFRKAAQITSATAEGVGNIAQGALQGTASFGQGLVNGAQKGLSSALENTGDVAAKFSNGVENEVDNWWNALAQK</sequence>
<keyword evidence="2" id="KW-0732">Signal</keyword>
<accession>A0AAW1UIY5</accession>
<dbReference type="Gene3D" id="1.10.287.700">
    <property type="entry name" value="Helix hairpin bin"/>
    <property type="match status" value="1"/>
</dbReference>
<feature type="chain" id="PRO_5043934789" evidence="2">
    <location>
        <begin position="17"/>
        <end position="130"/>
    </location>
</feature>
<dbReference type="AlphaFoldDB" id="A0AAW1UIY5"/>
<dbReference type="Proteomes" id="UP001431783">
    <property type="component" value="Unassembled WGS sequence"/>
</dbReference>
<evidence type="ECO:0000256" key="2">
    <source>
        <dbReference type="SAM" id="SignalP"/>
    </source>
</evidence>
<evidence type="ECO:0000313" key="3">
    <source>
        <dbReference type="EMBL" id="KAK9881055.1"/>
    </source>
</evidence>
<name>A0AAW1UIY5_9CUCU</name>
<gene>
    <name evidence="3" type="ORF">WA026_014400</name>
</gene>